<evidence type="ECO:0000313" key="14">
    <source>
        <dbReference type="EMBL" id="TAA19490.1"/>
    </source>
</evidence>
<feature type="binding site" evidence="12">
    <location>
        <position position="212"/>
    </location>
    <ligand>
        <name>Mn(2+)</name>
        <dbReference type="ChEBI" id="CHEBI:29035"/>
    </ligand>
</feature>
<dbReference type="GO" id="GO:0003852">
    <property type="term" value="F:2-isopropylmalate synthase activity"/>
    <property type="evidence" value="ECO:0007669"/>
    <property type="project" value="UniProtKB-EC"/>
</dbReference>
<keyword evidence="10 12" id="KW-0100">Branched-chain amino acid biosynthesis</keyword>
<evidence type="ECO:0000256" key="1">
    <source>
        <dbReference type="ARBA" id="ARBA00004689"/>
    </source>
</evidence>
<comment type="function">
    <text evidence="11 12">Catalyzes the condensation of the acetyl group of acetyl-CoA with 3-methyl-2-oxobutanoate (2-ketoisovalerate) to form 3-carboxy-3-hydroxy-4-methylpentanoate (2-isopropylmalate).</text>
</comment>
<feature type="binding site" evidence="12">
    <location>
        <position position="210"/>
    </location>
    <ligand>
        <name>Mn(2+)</name>
        <dbReference type="ChEBI" id="CHEBI:29035"/>
    </ligand>
</feature>
<evidence type="ECO:0000256" key="8">
    <source>
        <dbReference type="ARBA" id="ARBA00022723"/>
    </source>
</evidence>
<evidence type="ECO:0000256" key="11">
    <source>
        <dbReference type="ARBA" id="ARBA00037629"/>
    </source>
</evidence>
<dbReference type="Pfam" id="PF08502">
    <property type="entry name" value="LeuA_dimer"/>
    <property type="match status" value="1"/>
</dbReference>
<accession>A0ABY1WDM6</accession>
<dbReference type="PANTHER" id="PTHR10277:SF9">
    <property type="entry name" value="2-ISOPROPYLMALATE SYNTHASE 1, CHLOROPLASTIC-RELATED"/>
    <property type="match status" value="1"/>
</dbReference>
<dbReference type="InterPro" id="IPR013709">
    <property type="entry name" value="2-isopropylmalate_synth_dimer"/>
</dbReference>
<dbReference type="InterPro" id="IPR036230">
    <property type="entry name" value="LeuA_allosteric_dom_sf"/>
</dbReference>
<dbReference type="CDD" id="cd07940">
    <property type="entry name" value="DRE_TIM_IPMS"/>
    <property type="match status" value="1"/>
</dbReference>
<dbReference type="EMBL" id="SHME01000003">
    <property type="protein sequence ID" value="TAA19490.1"/>
    <property type="molecule type" value="Genomic_DNA"/>
</dbReference>
<comment type="cofactor">
    <cofactor evidence="12">
        <name>Mn(2+)</name>
        <dbReference type="ChEBI" id="CHEBI:29035"/>
    </cofactor>
</comment>
<dbReference type="SUPFAM" id="SSF110921">
    <property type="entry name" value="2-isopropylmalate synthase LeuA, allosteric (dimerisation) domain"/>
    <property type="match status" value="1"/>
</dbReference>
<evidence type="ECO:0000256" key="3">
    <source>
        <dbReference type="ARBA" id="ARBA00012973"/>
    </source>
</evidence>
<dbReference type="InterPro" id="IPR013785">
    <property type="entry name" value="Aldolase_TIM"/>
</dbReference>
<feature type="binding site" evidence="12">
    <location>
        <position position="19"/>
    </location>
    <ligand>
        <name>Mn(2+)</name>
        <dbReference type="ChEBI" id="CHEBI:29035"/>
    </ligand>
</feature>
<dbReference type="NCBIfam" id="NF002086">
    <property type="entry name" value="PRK00915.1-3"/>
    <property type="match status" value="1"/>
</dbReference>
<dbReference type="Gene3D" id="3.20.20.70">
    <property type="entry name" value="Aldolase class I"/>
    <property type="match status" value="1"/>
</dbReference>
<feature type="binding site" evidence="12">
    <location>
        <position position="246"/>
    </location>
    <ligand>
        <name>Mn(2+)</name>
        <dbReference type="ChEBI" id="CHEBI:29035"/>
    </ligand>
</feature>
<dbReference type="PROSITE" id="PS00815">
    <property type="entry name" value="AIPM_HOMOCIT_SYNTH_1"/>
    <property type="match status" value="1"/>
</dbReference>
<dbReference type="InterPro" id="IPR002034">
    <property type="entry name" value="AIPM/Hcit_synth_CS"/>
</dbReference>
<evidence type="ECO:0000256" key="9">
    <source>
        <dbReference type="ARBA" id="ARBA00023211"/>
    </source>
</evidence>
<keyword evidence="8 12" id="KW-0479">Metal-binding</keyword>
<dbReference type="Proteomes" id="UP000293089">
    <property type="component" value="Unassembled WGS sequence"/>
</dbReference>
<gene>
    <name evidence="12" type="primary">leuA</name>
    <name evidence="14" type="ORF">EA658_11600</name>
</gene>
<dbReference type="InterPro" id="IPR050073">
    <property type="entry name" value="2-IPM_HCS-like"/>
</dbReference>
<comment type="caution">
    <text evidence="14">The sequence shown here is derived from an EMBL/GenBank/DDBJ whole genome shotgun (WGS) entry which is preliminary data.</text>
</comment>
<feature type="region of interest" description="Regulatory domain" evidence="12">
    <location>
        <begin position="397"/>
        <end position="520"/>
    </location>
</feature>
<keyword evidence="12" id="KW-0963">Cytoplasm</keyword>
<comment type="similarity">
    <text evidence="2 12">Belongs to the alpha-IPM synthase/homocitrate synthase family. LeuA type 1 subfamily.</text>
</comment>
<evidence type="ECO:0000256" key="5">
    <source>
        <dbReference type="ARBA" id="ARBA00022430"/>
    </source>
</evidence>
<keyword evidence="9 12" id="KW-0464">Manganese</keyword>
<dbReference type="Gene3D" id="1.10.238.260">
    <property type="match status" value="1"/>
</dbReference>
<organism evidence="14 15">
    <name type="scientific">Pseudoxanthomonas winnipegensis</name>
    <dbReference type="NCBI Taxonomy" id="2480810"/>
    <lineage>
        <taxon>Bacteria</taxon>
        <taxon>Pseudomonadati</taxon>
        <taxon>Pseudomonadota</taxon>
        <taxon>Gammaproteobacteria</taxon>
        <taxon>Lysobacterales</taxon>
        <taxon>Lysobacteraceae</taxon>
        <taxon>Pseudoxanthomonas</taxon>
    </lineage>
</organism>
<comment type="pathway">
    <text evidence="1 12">Amino-acid biosynthesis; L-leucine biosynthesis; L-leucine from 3-methyl-2-oxobutanoate: step 1/4.</text>
</comment>
<protein>
    <recommendedName>
        <fullName evidence="4 12">2-isopropylmalate synthase</fullName>
        <ecNumber evidence="3 12">2.3.3.13</ecNumber>
    </recommendedName>
    <alternativeName>
        <fullName evidence="12">Alpha-IPM synthase</fullName>
    </alternativeName>
    <alternativeName>
        <fullName evidence="12">Alpha-isopropylmalate synthase</fullName>
    </alternativeName>
</protein>
<sequence length="520" mass="55708">MNTAVSTDTVRIFDTTLRDGEQSPGCSMSPQQKVVMARALAELGVDIIETGFPASSESDRQAMALIGREVRTPTLAVLSRCLAGDIEISARALEAAANPRLHVFLSTSPLHREHKLRMSKEQVLESVHRHVTLARGYVDDVEFSAEDATRTEIDYLIEVARTAIAAGARTINLPDTVGFTTPEEIGDMFRRVIAGVADINGADKVIFSAHCHNDLGLAVANSLAAAEAGARQIEGSINGIGERAGNCAIEEIAMALKVRNAFYGLDTGIQTPRIVPTSQLLQRLIGMPVQRNKAVVGTNAFAHESGIHQHGMLRHRGTYEIMRPQDVGWPDTQMVLGRHSGRAAVDARLRALGYLLEEDELKLVFEQFKGLCERQRVVGDADLQMLMQDAAVSDGYRLASMTISDVGGRANALVELSDPEGNRVAETAQGNGPVDALFGALSAATGVKLELDSYQVHSVGIGADARGEASLSVRADGLEYEGTGTSKDIIEASALAWLDVANRLLRQRQHAAATSEAAAA</sequence>
<dbReference type="InterPro" id="IPR054691">
    <property type="entry name" value="LeuA/HCS_post-cat"/>
</dbReference>
<comment type="subunit">
    <text evidence="12">Homodimer.</text>
</comment>
<evidence type="ECO:0000259" key="13">
    <source>
        <dbReference type="PROSITE" id="PS50991"/>
    </source>
</evidence>
<dbReference type="Pfam" id="PF00682">
    <property type="entry name" value="HMGL-like"/>
    <property type="match status" value="1"/>
</dbReference>
<dbReference type="PROSITE" id="PS00816">
    <property type="entry name" value="AIPM_HOMOCIT_SYNTH_2"/>
    <property type="match status" value="1"/>
</dbReference>
<evidence type="ECO:0000313" key="15">
    <source>
        <dbReference type="Proteomes" id="UP000293089"/>
    </source>
</evidence>
<keyword evidence="15" id="KW-1185">Reference proteome</keyword>
<dbReference type="SMART" id="SM00917">
    <property type="entry name" value="LeuA_dimer"/>
    <property type="match status" value="1"/>
</dbReference>
<dbReference type="SUPFAM" id="SSF51569">
    <property type="entry name" value="Aldolase"/>
    <property type="match status" value="1"/>
</dbReference>
<evidence type="ECO:0000256" key="2">
    <source>
        <dbReference type="ARBA" id="ARBA00009396"/>
    </source>
</evidence>
<proteinExistence type="inferred from homology"/>
<dbReference type="PROSITE" id="PS50991">
    <property type="entry name" value="PYR_CT"/>
    <property type="match status" value="1"/>
</dbReference>
<dbReference type="Gene3D" id="3.30.160.270">
    <property type="match status" value="1"/>
</dbReference>
<evidence type="ECO:0000256" key="12">
    <source>
        <dbReference type="HAMAP-Rule" id="MF_01025"/>
    </source>
</evidence>
<dbReference type="PANTHER" id="PTHR10277">
    <property type="entry name" value="HOMOCITRATE SYNTHASE-RELATED"/>
    <property type="match status" value="1"/>
</dbReference>
<evidence type="ECO:0000256" key="10">
    <source>
        <dbReference type="ARBA" id="ARBA00023304"/>
    </source>
</evidence>
<name>A0ABY1WDM6_9GAMM</name>
<dbReference type="HAMAP" id="MF_01025">
    <property type="entry name" value="LeuA_type1"/>
    <property type="match status" value="1"/>
</dbReference>
<feature type="domain" description="Pyruvate carboxyltransferase" evidence="13">
    <location>
        <begin position="10"/>
        <end position="275"/>
    </location>
</feature>
<evidence type="ECO:0000256" key="4">
    <source>
        <dbReference type="ARBA" id="ARBA00018198"/>
    </source>
</evidence>
<dbReference type="EC" id="2.3.3.13" evidence="3 12"/>
<keyword evidence="5 12" id="KW-0432">Leucine biosynthesis</keyword>
<dbReference type="RefSeq" id="WP_130528377.1">
    <property type="nucleotide sequence ID" value="NZ_SHMD01000001.1"/>
</dbReference>
<dbReference type="InterPro" id="IPR005671">
    <property type="entry name" value="LeuA_bact_synth"/>
</dbReference>
<keyword evidence="6 12" id="KW-0028">Amino-acid biosynthesis</keyword>
<dbReference type="NCBIfam" id="TIGR00973">
    <property type="entry name" value="leuA_bact"/>
    <property type="match status" value="1"/>
</dbReference>
<evidence type="ECO:0000256" key="7">
    <source>
        <dbReference type="ARBA" id="ARBA00022679"/>
    </source>
</evidence>
<reference evidence="14 15" key="1">
    <citation type="submission" date="2019-02" db="EMBL/GenBank/DDBJ databases">
        <title>WGS of Pseudoxanthomonas species novum from clinical isolates.</title>
        <authorList>
            <person name="Bernier A.-M."/>
            <person name="Bernard K."/>
            <person name="Vachon A."/>
        </authorList>
    </citation>
    <scope>NUCLEOTIDE SEQUENCE [LARGE SCALE GENOMIC DNA]</scope>
    <source>
        <strain evidence="15">NML 170316</strain>
    </source>
</reference>
<evidence type="ECO:0000256" key="6">
    <source>
        <dbReference type="ARBA" id="ARBA00022605"/>
    </source>
</evidence>
<dbReference type="InterPro" id="IPR000891">
    <property type="entry name" value="PYR_CT"/>
</dbReference>
<dbReference type="Pfam" id="PF22617">
    <property type="entry name" value="HCS_D2"/>
    <property type="match status" value="1"/>
</dbReference>
<comment type="catalytic activity">
    <reaction evidence="12">
        <text>3-methyl-2-oxobutanoate + acetyl-CoA + H2O = (2S)-2-isopropylmalate + CoA + H(+)</text>
        <dbReference type="Rhea" id="RHEA:21524"/>
        <dbReference type="ChEBI" id="CHEBI:1178"/>
        <dbReference type="ChEBI" id="CHEBI:11851"/>
        <dbReference type="ChEBI" id="CHEBI:15377"/>
        <dbReference type="ChEBI" id="CHEBI:15378"/>
        <dbReference type="ChEBI" id="CHEBI:57287"/>
        <dbReference type="ChEBI" id="CHEBI:57288"/>
        <dbReference type="EC" id="2.3.3.13"/>
    </reaction>
</comment>
<keyword evidence="14" id="KW-0012">Acyltransferase</keyword>
<keyword evidence="7 12" id="KW-0808">Transferase</keyword>